<dbReference type="EMBL" id="JAODUP010000017">
    <property type="protein sequence ID" value="KAK2168384.1"/>
    <property type="molecule type" value="Genomic_DNA"/>
</dbReference>
<accession>A0AAD9NIH6</accession>
<dbReference type="PROSITE" id="PS50865">
    <property type="entry name" value="ZF_MYND_2"/>
    <property type="match status" value="1"/>
</dbReference>
<reference evidence="6" key="1">
    <citation type="journal article" date="2023" name="Mol. Biol. Evol.">
        <title>Third-Generation Sequencing Reveals the Adaptive Role of the Epigenome in Three Deep-Sea Polychaetes.</title>
        <authorList>
            <person name="Perez M."/>
            <person name="Aroh O."/>
            <person name="Sun Y."/>
            <person name="Lan Y."/>
            <person name="Juniper S.K."/>
            <person name="Young C.R."/>
            <person name="Angers B."/>
            <person name="Qian P.Y."/>
        </authorList>
    </citation>
    <scope>NUCLEOTIDE SEQUENCE</scope>
    <source>
        <strain evidence="6">P08H-3</strain>
    </source>
</reference>
<name>A0AAD9NIH6_9ANNE</name>
<evidence type="ECO:0000256" key="3">
    <source>
        <dbReference type="ARBA" id="ARBA00022833"/>
    </source>
</evidence>
<keyword evidence="1" id="KW-0479">Metal-binding</keyword>
<feature type="domain" description="MYND-type" evidence="5">
    <location>
        <begin position="139"/>
        <end position="176"/>
    </location>
</feature>
<dbReference type="InterPro" id="IPR007320">
    <property type="entry name" value="PDCD2_C"/>
</dbReference>
<proteinExistence type="predicted"/>
<evidence type="ECO:0000313" key="7">
    <source>
        <dbReference type="Proteomes" id="UP001208570"/>
    </source>
</evidence>
<dbReference type="PANTHER" id="PTHR12298">
    <property type="entry name" value="PCDC2 PROGRAMMED CELL DEATH PROTEIN 2 -RELATED"/>
    <property type="match status" value="1"/>
</dbReference>
<evidence type="ECO:0000313" key="6">
    <source>
        <dbReference type="EMBL" id="KAK2168384.1"/>
    </source>
</evidence>
<dbReference type="Gene3D" id="6.10.140.2220">
    <property type="match status" value="1"/>
</dbReference>
<organism evidence="6 7">
    <name type="scientific">Paralvinella palmiformis</name>
    <dbReference type="NCBI Taxonomy" id="53620"/>
    <lineage>
        <taxon>Eukaryota</taxon>
        <taxon>Metazoa</taxon>
        <taxon>Spiralia</taxon>
        <taxon>Lophotrochozoa</taxon>
        <taxon>Annelida</taxon>
        <taxon>Polychaeta</taxon>
        <taxon>Sedentaria</taxon>
        <taxon>Canalipalpata</taxon>
        <taxon>Terebellida</taxon>
        <taxon>Terebelliformia</taxon>
        <taxon>Alvinellidae</taxon>
        <taxon>Paralvinella</taxon>
    </lineage>
</organism>
<gene>
    <name evidence="6" type="ORF">LSH36_17g07011</name>
</gene>
<sequence>MSASTMSGVELGFVEAIDEKWKLLSHYFPSKVGGRPAWLVLNPLPTADDIRCGICGKPCTFLLQIYAPLDEHERCFHRTIFLFVCRDPHCSKANDSRNVKAFRCQLGKINDFYSSEPPDESCFDSTVSHPKADDHQPLCRVCGCSGPKTCARCHRAAYCSKEHQTLDWKTGHKRVCSADPEGGNSTSSSYSVTYLFPEYELVMEEEVELGGEEPEKSEAEKMREYKEYLTAFQEKGSLLADEDASNDLDKMATATDIDREFRKFKKRVNLEPNQVLRYQRGCEPLWVSADHIPSADDLPKCSCGGERKFEFQVMPQLLYHLKVDDVGASLDWGVLAVYTCSESCQPHNDGYQQEFVWKQDFSTDTKKT</sequence>
<dbReference type="InterPro" id="IPR002893">
    <property type="entry name" value="Znf_MYND"/>
</dbReference>
<protein>
    <recommendedName>
        <fullName evidence="5">MYND-type domain-containing protein</fullName>
    </recommendedName>
</protein>
<evidence type="ECO:0000259" key="5">
    <source>
        <dbReference type="PROSITE" id="PS50865"/>
    </source>
</evidence>
<dbReference type="Pfam" id="PF04194">
    <property type="entry name" value="PDCD2_C"/>
    <property type="match status" value="1"/>
</dbReference>
<dbReference type="Proteomes" id="UP001208570">
    <property type="component" value="Unassembled WGS sequence"/>
</dbReference>
<dbReference type="AlphaFoldDB" id="A0AAD9NIH6"/>
<dbReference type="SUPFAM" id="SSF144232">
    <property type="entry name" value="HIT/MYND zinc finger-like"/>
    <property type="match status" value="1"/>
</dbReference>
<keyword evidence="3" id="KW-0862">Zinc</keyword>
<evidence type="ECO:0000256" key="1">
    <source>
        <dbReference type="ARBA" id="ARBA00022723"/>
    </source>
</evidence>
<dbReference type="GO" id="GO:0005634">
    <property type="term" value="C:nucleus"/>
    <property type="evidence" value="ECO:0007669"/>
    <property type="project" value="TreeGrafter"/>
</dbReference>
<evidence type="ECO:0000256" key="4">
    <source>
        <dbReference type="PROSITE-ProRule" id="PRU00134"/>
    </source>
</evidence>
<dbReference type="PANTHER" id="PTHR12298:SF4">
    <property type="entry name" value="PROGRAMMED CELL DEATH PROTEIN 2"/>
    <property type="match status" value="1"/>
</dbReference>
<dbReference type="GO" id="GO:0008270">
    <property type="term" value="F:zinc ion binding"/>
    <property type="evidence" value="ECO:0007669"/>
    <property type="project" value="UniProtKB-KW"/>
</dbReference>
<evidence type="ECO:0000256" key="2">
    <source>
        <dbReference type="ARBA" id="ARBA00022771"/>
    </source>
</evidence>
<keyword evidence="7" id="KW-1185">Reference proteome</keyword>
<comment type="caution">
    <text evidence="6">The sequence shown here is derived from an EMBL/GenBank/DDBJ whole genome shotgun (WGS) entry which is preliminary data.</text>
</comment>
<dbReference type="GO" id="GO:0005737">
    <property type="term" value="C:cytoplasm"/>
    <property type="evidence" value="ECO:0007669"/>
    <property type="project" value="InterPro"/>
</dbReference>
<dbReference type="Pfam" id="PF01753">
    <property type="entry name" value="zf-MYND"/>
    <property type="match status" value="1"/>
</dbReference>
<keyword evidence="2 4" id="KW-0863">Zinc-finger</keyword>